<keyword evidence="5" id="KW-1278">Translocase</keyword>
<organism evidence="15 16">
    <name type="scientific">Methanopyrus kandleri</name>
    <dbReference type="NCBI Taxonomy" id="2320"/>
    <lineage>
        <taxon>Archaea</taxon>
        <taxon>Methanobacteriati</taxon>
        <taxon>Methanobacteriota</taxon>
        <taxon>Methanomada group</taxon>
        <taxon>Methanopyri</taxon>
        <taxon>Methanopyrales</taxon>
        <taxon>Methanopyraceae</taxon>
        <taxon>Methanopyrus</taxon>
    </lineage>
</organism>
<accession>A0A832T2H0</accession>
<evidence type="ECO:0000256" key="3">
    <source>
        <dbReference type="ARBA" id="ARBA00022840"/>
    </source>
</evidence>
<dbReference type="PANTHER" id="PTHR10803:SF3">
    <property type="entry name" value="ATPASE GET3"/>
    <property type="match status" value="1"/>
</dbReference>
<evidence type="ECO:0000256" key="10">
    <source>
        <dbReference type="ARBA" id="ARBA00075317"/>
    </source>
</evidence>
<dbReference type="Proteomes" id="UP000619545">
    <property type="component" value="Unassembled WGS sequence"/>
</dbReference>
<keyword evidence="13" id="KW-0175">Coiled coil</keyword>
<evidence type="ECO:0000256" key="8">
    <source>
        <dbReference type="ARBA" id="ARBA00066752"/>
    </source>
</evidence>
<keyword evidence="2" id="KW-0547">Nucleotide-binding</keyword>
<comment type="catalytic activity">
    <reaction evidence="6">
        <text>arsenite(in) + ATP + H2O = arsenite(out) + ADP + phosphate + H(+)</text>
        <dbReference type="Rhea" id="RHEA:11348"/>
        <dbReference type="ChEBI" id="CHEBI:15377"/>
        <dbReference type="ChEBI" id="CHEBI:15378"/>
        <dbReference type="ChEBI" id="CHEBI:29242"/>
        <dbReference type="ChEBI" id="CHEBI:30616"/>
        <dbReference type="ChEBI" id="CHEBI:43474"/>
        <dbReference type="ChEBI" id="CHEBI:456216"/>
        <dbReference type="EC" id="7.3.2.7"/>
    </reaction>
</comment>
<evidence type="ECO:0000256" key="1">
    <source>
        <dbReference type="ARBA" id="ARBA00011040"/>
    </source>
</evidence>
<dbReference type="GeneID" id="1478275"/>
<dbReference type="InterPro" id="IPR025723">
    <property type="entry name" value="ArsA/GET3_ATPase-like"/>
</dbReference>
<comment type="function">
    <text evidence="7">Anion-transporting ATPase. Catalyzes the extrusion of arsenite.</text>
</comment>
<dbReference type="SUPFAM" id="SSF52540">
    <property type="entry name" value="P-loop containing nucleoside triphosphate hydrolases"/>
    <property type="match status" value="1"/>
</dbReference>
<evidence type="ECO:0000256" key="9">
    <source>
        <dbReference type="ARBA" id="ARBA00074681"/>
    </source>
</evidence>
<gene>
    <name evidence="15" type="ORF">HA336_06560</name>
</gene>
<dbReference type="EC" id="7.3.2.7" evidence="8"/>
<dbReference type="GO" id="GO:0005524">
    <property type="term" value="F:ATP binding"/>
    <property type="evidence" value="ECO:0007669"/>
    <property type="project" value="UniProtKB-KW"/>
</dbReference>
<evidence type="ECO:0000256" key="5">
    <source>
        <dbReference type="ARBA" id="ARBA00022967"/>
    </source>
</evidence>
<dbReference type="InterPro" id="IPR016300">
    <property type="entry name" value="ATPase_ArsA/GET3"/>
</dbReference>
<name>A0A832T2H0_9EURY</name>
<protein>
    <recommendedName>
        <fullName evidence="9">Putative arsenical pump-driving ATPase</fullName>
        <ecNumber evidence="8">7.3.2.7</ecNumber>
    </recommendedName>
    <alternativeName>
        <fullName evidence="10">Arsenical resistance ATPase</fullName>
    </alternativeName>
    <alternativeName>
        <fullName evidence="11">Arsenite-translocating ATPase</fullName>
    </alternativeName>
    <alternativeName>
        <fullName evidence="12">Arsenite-transporting ATPase</fullName>
    </alternativeName>
</protein>
<keyword evidence="4" id="KW-0059">Arsenical resistance</keyword>
<evidence type="ECO:0000256" key="4">
    <source>
        <dbReference type="ARBA" id="ARBA00022849"/>
    </source>
</evidence>
<comment type="similarity">
    <text evidence="1">Belongs to the arsA ATPase family.</text>
</comment>
<dbReference type="EMBL" id="DUJS01000004">
    <property type="protein sequence ID" value="HII70875.1"/>
    <property type="molecule type" value="Genomic_DNA"/>
</dbReference>
<dbReference type="GO" id="GO:0016887">
    <property type="term" value="F:ATP hydrolysis activity"/>
    <property type="evidence" value="ECO:0007669"/>
    <property type="project" value="InterPro"/>
</dbReference>
<evidence type="ECO:0000256" key="13">
    <source>
        <dbReference type="SAM" id="Coils"/>
    </source>
</evidence>
<dbReference type="Gene3D" id="3.40.50.300">
    <property type="entry name" value="P-loop containing nucleotide triphosphate hydrolases"/>
    <property type="match status" value="1"/>
</dbReference>
<proteinExistence type="inferred from homology"/>
<evidence type="ECO:0000313" key="16">
    <source>
        <dbReference type="Proteomes" id="UP000619545"/>
    </source>
</evidence>
<dbReference type="CDD" id="cd02035">
    <property type="entry name" value="ArsA"/>
    <property type="match status" value="1"/>
</dbReference>
<dbReference type="PANTHER" id="PTHR10803">
    <property type="entry name" value="ARSENICAL PUMP-DRIVING ATPASE ARSENITE-TRANSLOCATING ATPASE"/>
    <property type="match status" value="1"/>
</dbReference>
<dbReference type="Pfam" id="PF02374">
    <property type="entry name" value="ArsA_ATPase"/>
    <property type="match status" value="1"/>
</dbReference>
<dbReference type="AlphaFoldDB" id="A0A832T2H0"/>
<keyword evidence="3" id="KW-0067">ATP-binding</keyword>
<sequence length="333" mass="37845">MGISEKLGLSKGQRYVFFGGKGGVGKTTCAAATAVWLSEEEGKEVLVVSTDPAHSLSDIFDQNIGSEPTPIEGVEGLKAIEIDPEKAAEEYVEVMKRVYEMSKDKGMEDLFGGEDLLKEQEELLKSSPGIDEAAAFQKFMELMKDDSYDVIVFDTAPTGHTLRFLSVPETLERQVKTMIKVRRTLRQVSKMLKTLIPFADSDEDEEDEILENLEKMKKEIEEIRETLSDASLTAFRLVMTPEEMAIYEARRALRTLNHYEIPVDMVIVNKVMPKRADECEFCRTRRKMEEKRLKLVEKYFGDKEIHQIPMFAEEVRGLGKIRQVAEILYGEPA</sequence>
<evidence type="ECO:0000256" key="12">
    <source>
        <dbReference type="ARBA" id="ARBA00080604"/>
    </source>
</evidence>
<dbReference type="InterPro" id="IPR027417">
    <property type="entry name" value="P-loop_NTPase"/>
</dbReference>
<feature type="coiled-coil region" evidence="13">
    <location>
        <begin position="199"/>
        <end position="233"/>
    </location>
</feature>
<evidence type="ECO:0000256" key="11">
    <source>
        <dbReference type="ARBA" id="ARBA00078871"/>
    </source>
</evidence>
<comment type="caution">
    <text evidence="15">The sequence shown here is derived from an EMBL/GenBank/DDBJ whole genome shotgun (WGS) entry which is preliminary data.</text>
</comment>
<feature type="domain" description="ArsA/GET3 Anion-transporting ATPase-like" evidence="14">
    <location>
        <begin position="14"/>
        <end position="329"/>
    </location>
</feature>
<evidence type="ECO:0000256" key="2">
    <source>
        <dbReference type="ARBA" id="ARBA00022741"/>
    </source>
</evidence>
<dbReference type="NCBIfam" id="TIGR00345">
    <property type="entry name" value="GET3_arsA_TRC40"/>
    <property type="match status" value="1"/>
</dbReference>
<evidence type="ECO:0000313" key="15">
    <source>
        <dbReference type="EMBL" id="HII70875.1"/>
    </source>
</evidence>
<evidence type="ECO:0000256" key="7">
    <source>
        <dbReference type="ARBA" id="ARBA00059736"/>
    </source>
</evidence>
<dbReference type="RefSeq" id="WP_011020048.1">
    <property type="nucleotide sequence ID" value="NZ_DUJS01000004.1"/>
</dbReference>
<reference evidence="15" key="1">
    <citation type="journal article" date="2020" name="bioRxiv">
        <title>A rank-normalized archaeal taxonomy based on genome phylogeny resolves widespread incomplete and uneven classifications.</title>
        <authorList>
            <person name="Rinke C."/>
            <person name="Chuvochina M."/>
            <person name="Mussig A.J."/>
            <person name="Chaumeil P.-A."/>
            <person name="Waite D.W."/>
            <person name="Whitman W.B."/>
            <person name="Parks D.H."/>
            <person name="Hugenholtz P."/>
        </authorList>
    </citation>
    <scope>NUCLEOTIDE SEQUENCE</scope>
    <source>
        <strain evidence="15">UBA8853</strain>
    </source>
</reference>
<evidence type="ECO:0000256" key="6">
    <source>
        <dbReference type="ARBA" id="ARBA00052296"/>
    </source>
</evidence>
<evidence type="ECO:0000259" key="14">
    <source>
        <dbReference type="Pfam" id="PF02374"/>
    </source>
</evidence>
<dbReference type="OMA" id="MDAPYEF"/>
<dbReference type="GO" id="GO:0015446">
    <property type="term" value="F:ATPase-coupled arsenite transmembrane transporter activity"/>
    <property type="evidence" value="ECO:0007669"/>
    <property type="project" value="UniProtKB-EC"/>
</dbReference>
<dbReference type="FunFam" id="3.40.50.300:FF:001801">
    <property type="entry name" value="Putative arsenical pump-driving ATPase"/>
    <property type="match status" value="1"/>
</dbReference>